<feature type="compositionally biased region" description="Acidic residues" evidence="1">
    <location>
        <begin position="974"/>
        <end position="985"/>
    </location>
</feature>
<dbReference type="STRING" id="436010.A0A167UG19"/>
<proteinExistence type="predicted"/>
<dbReference type="PANTHER" id="PTHR31912">
    <property type="entry name" value="IP13529P"/>
    <property type="match status" value="1"/>
</dbReference>
<evidence type="ECO:0000313" key="2">
    <source>
        <dbReference type="EMBL" id="KZP03913.1"/>
    </source>
</evidence>
<evidence type="ECO:0000313" key="3">
    <source>
        <dbReference type="Proteomes" id="UP000076532"/>
    </source>
</evidence>
<dbReference type="AlphaFoldDB" id="A0A167UG19"/>
<reference evidence="2 3" key="1">
    <citation type="journal article" date="2016" name="Mol. Biol. Evol.">
        <title>Comparative Genomics of Early-Diverging Mushroom-Forming Fungi Provides Insights into the Origins of Lignocellulose Decay Capabilities.</title>
        <authorList>
            <person name="Nagy L.G."/>
            <person name="Riley R."/>
            <person name="Tritt A."/>
            <person name="Adam C."/>
            <person name="Daum C."/>
            <person name="Floudas D."/>
            <person name="Sun H."/>
            <person name="Yadav J.S."/>
            <person name="Pangilinan J."/>
            <person name="Larsson K.H."/>
            <person name="Matsuura K."/>
            <person name="Barry K."/>
            <person name="Labutti K."/>
            <person name="Kuo R."/>
            <person name="Ohm R.A."/>
            <person name="Bhattacharya S.S."/>
            <person name="Shirouzu T."/>
            <person name="Yoshinaga Y."/>
            <person name="Martin F.M."/>
            <person name="Grigoriev I.V."/>
            <person name="Hibbett D.S."/>
        </authorList>
    </citation>
    <scope>NUCLEOTIDE SEQUENCE [LARGE SCALE GENOMIC DNA]</scope>
    <source>
        <strain evidence="2 3">CBS 109695</strain>
    </source>
</reference>
<keyword evidence="3" id="KW-1185">Reference proteome</keyword>
<feature type="region of interest" description="Disordered" evidence="1">
    <location>
        <begin position="945"/>
        <end position="985"/>
    </location>
</feature>
<protein>
    <submittedName>
        <fullName evidence="2">Uncharacterized protein</fullName>
    </submittedName>
</protein>
<gene>
    <name evidence="2" type="ORF">FIBSPDRAFT_844509</name>
</gene>
<accession>A0A167UG19</accession>
<dbReference type="OrthoDB" id="2246127at2759"/>
<dbReference type="Proteomes" id="UP000076532">
    <property type="component" value="Unassembled WGS sequence"/>
</dbReference>
<evidence type="ECO:0000256" key="1">
    <source>
        <dbReference type="SAM" id="MobiDB-lite"/>
    </source>
</evidence>
<name>A0A167UG19_9AGAM</name>
<dbReference type="PANTHER" id="PTHR31912:SF34">
    <property type="entry name" value="NOTOCHORD-RELATED PROTEIN"/>
    <property type="match status" value="1"/>
</dbReference>
<dbReference type="EMBL" id="KV417983">
    <property type="protein sequence ID" value="KZP03913.1"/>
    <property type="molecule type" value="Genomic_DNA"/>
</dbReference>
<organism evidence="2 3">
    <name type="scientific">Athelia psychrophila</name>
    <dbReference type="NCBI Taxonomy" id="1759441"/>
    <lineage>
        <taxon>Eukaryota</taxon>
        <taxon>Fungi</taxon>
        <taxon>Dikarya</taxon>
        <taxon>Basidiomycota</taxon>
        <taxon>Agaricomycotina</taxon>
        <taxon>Agaricomycetes</taxon>
        <taxon>Agaricomycetidae</taxon>
        <taxon>Atheliales</taxon>
        <taxon>Atheliaceae</taxon>
        <taxon>Athelia</taxon>
    </lineage>
</organism>
<sequence length="985" mass="111897">MRECGTPNVPAFSALRHMQAKLTRDVGIKTDSHTSSLGNRFFMNHPTELLALDWANPLVRKFIQVYPEVTNCIAESWHAGKWLNEIDFDSLSPMWADWDHAQHRHFYIKELAQLVDGRFVMPMRWIVLDDAVHVEVHDVTHYPGSGMFVIHDDSIRRIPVGQLKYNCLDLKNQHNISFADCSPSWAKENTLNPLRKIANGRPMFTIRLMPWADDVSGNVSKLYNAHTNIYLANASLPHSQLSQEYFIRFSSTSPHASASEQFAALFRDLKSETWTPAFDCQLQQEILFRVLAHVLPADNPQQAESASNVGVKGRFSCRYDKMGGTAKERETDAGYHSHFSPGVPRNPEETISVIEAQFKNACLGVQEPIDSLQTSTGVKDKIASFWINQLVVKAREAQQIRITSVATQDNRLREKSLSTTAKEGIRVEIRRQIQRELLDWVVTQPADNYLQLPRDAPERQQLRPGDHYNPLLRADGINPHTDNTFEILHTYLLGNDKYIWHDTNKGWDKKKEEKFAVRLQSSSTDGLTLPPVRAHYIAQYKNSLIGKHFKALQQLIVFQLHDNLCSDIHLQLWKATGELGALLWYHEIKNMDLYLADLDILVNNLLDIWAILDPRRILTKFKLHVLAHIKEDIRRHGPAILYSTEIFECWNAIFRMCSVLSNHLAPSHDIAVTLADMERFKHQVSGGWWKNEAGTYVQAGRGIRSFMEGNKQLQRRLGWVDSAAVKAGTVKQLSRKKRQLATARELIGPLWSPNLQGIDGDSEYVLCKHLISRSHDVCKPGSWVFFRSEQTSVVPGRIFKILSPLHSAGEAGGSFVVLDVFRVEDNNDLRLNMPILSHAGQVLIAQPKDILFIFNAQHDCFAGQCQVVEGDQPVMQERQEIDRRQKCIAHTNDDRYLLNTHALHNSALIRETLPRSLVTPKPYLADRIGKHSELAAMLRVSGPAKRAETAAKTKATKAKKKLEKDGQVQRAADDEQADGEQVIDI</sequence>
<feature type="compositionally biased region" description="Basic and acidic residues" evidence="1">
    <location>
        <begin position="962"/>
        <end position="973"/>
    </location>
</feature>